<evidence type="ECO:0000313" key="4">
    <source>
        <dbReference type="Proteomes" id="UP001163046"/>
    </source>
</evidence>
<reference evidence="3" key="1">
    <citation type="submission" date="2023-01" db="EMBL/GenBank/DDBJ databases">
        <title>Genome assembly of the deep-sea coral Lophelia pertusa.</title>
        <authorList>
            <person name="Herrera S."/>
            <person name="Cordes E."/>
        </authorList>
    </citation>
    <scope>NUCLEOTIDE SEQUENCE</scope>
    <source>
        <strain evidence="3">USNM1676648</strain>
        <tissue evidence="3">Polyp</tissue>
    </source>
</reference>
<evidence type="ECO:0000256" key="1">
    <source>
        <dbReference type="SAM" id="MobiDB-lite"/>
    </source>
</evidence>
<dbReference type="EMBL" id="MU825436">
    <property type="protein sequence ID" value="KAJ7389270.1"/>
    <property type="molecule type" value="Genomic_DNA"/>
</dbReference>
<dbReference type="InterPro" id="IPR032474">
    <property type="entry name" value="Argonaute_N"/>
</dbReference>
<name>A0A9W9ZXE3_9CNID</name>
<dbReference type="Proteomes" id="UP001163046">
    <property type="component" value="Unassembled WGS sequence"/>
</dbReference>
<protein>
    <submittedName>
        <fullName evidence="3">Protein argonaute-3</fullName>
    </submittedName>
</protein>
<proteinExistence type="predicted"/>
<dbReference type="AlphaFoldDB" id="A0A9W9ZXE3"/>
<accession>A0A9W9ZXE3</accession>
<evidence type="ECO:0000259" key="2">
    <source>
        <dbReference type="Pfam" id="PF16486"/>
    </source>
</evidence>
<feature type="domain" description="Protein argonaute N-terminal" evidence="2">
    <location>
        <begin position="27"/>
        <end position="112"/>
    </location>
</feature>
<keyword evidence="4" id="KW-1185">Reference proteome</keyword>
<organism evidence="3 4">
    <name type="scientific">Desmophyllum pertusum</name>
    <dbReference type="NCBI Taxonomy" id="174260"/>
    <lineage>
        <taxon>Eukaryota</taxon>
        <taxon>Metazoa</taxon>
        <taxon>Cnidaria</taxon>
        <taxon>Anthozoa</taxon>
        <taxon>Hexacorallia</taxon>
        <taxon>Scleractinia</taxon>
        <taxon>Caryophylliina</taxon>
        <taxon>Caryophylliidae</taxon>
        <taxon>Desmophyllum</taxon>
    </lineage>
</organism>
<comment type="caution">
    <text evidence="3">The sequence shown here is derived from an EMBL/GenBank/DDBJ whole genome shotgun (WGS) entry which is preliminary data.</text>
</comment>
<dbReference type="OrthoDB" id="10252740at2759"/>
<dbReference type="PANTHER" id="PTHR22891">
    <property type="entry name" value="EUKARYOTIC TRANSLATION INITIATION FACTOR 2C"/>
    <property type="match status" value="1"/>
</dbReference>
<evidence type="ECO:0000313" key="3">
    <source>
        <dbReference type="EMBL" id="KAJ7389270.1"/>
    </source>
</evidence>
<sequence length="161" mass="18076">MEHKARQTQGNGGPRPPKRPGYGTVGRPIQLRENVFQLNISPNLSDLHHYDVSLSSKKKCCEIIWKYKDTTFQGHQPAFDGEKNLYSRIKLPPAELSVTLPGEDGGRDRAFKAQEVVQASSKYLREEFKTSISPEMVKVDGRVIPAPRNQAWKTRPSTGSS</sequence>
<dbReference type="Pfam" id="PF16486">
    <property type="entry name" value="ArgoN"/>
    <property type="match status" value="1"/>
</dbReference>
<feature type="region of interest" description="Disordered" evidence="1">
    <location>
        <begin position="1"/>
        <end position="26"/>
    </location>
</feature>
<gene>
    <name evidence="3" type="primary">AGO3</name>
    <name evidence="3" type="ORF">OS493_032425</name>
</gene>